<reference evidence="9 10" key="1">
    <citation type="submission" date="2019-02" db="EMBL/GenBank/DDBJ databases">
        <title>Genome sequencing of the rare red list fungi Bondarzewia mesenterica.</title>
        <authorList>
            <person name="Buettner E."/>
            <person name="Kellner H."/>
        </authorList>
    </citation>
    <scope>NUCLEOTIDE SEQUENCE [LARGE SCALE GENOMIC DNA]</scope>
    <source>
        <strain evidence="9 10">DSM 108281</strain>
    </source>
</reference>
<dbReference type="Gene3D" id="2.130.10.10">
    <property type="entry name" value="YVTN repeat-like/Quinoprotein amine dehydrogenase"/>
    <property type="match status" value="1"/>
</dbReference>
<proteinExistence type="inferred from homology"/>
<dbReference type="GO" id="GO:0022627">
    <property type="term" value="C:cytosolic small ribosomal subunit"/>
    <property type="evidence" value="ECO:0007669"/>
    <property type="project" value="TreeGrafter"/>
</dbReference>
<dbReference type="GO" id="GO:0006417">
    <property type="term" value="P:regulation of translation"/>
    <property type="evidence" value="ECO:0007669"/>
    <property type="project" value="UniProtKB-KW"/>
</dbReference>
<keyword evidence="10" id="KW-1185">Reference proteome</keyword>
<keyword evidence="3" id="KW-0396">Initiation factor</keyword>
<evidence type="ECO:0000313" key="10">
    <source>
        <dbReference type="Proteomes" id="UP000310158"/>
    </source>
</evidence>
<evidence type="ECO:0000256" key="4">
    <source>
        <dbReference type="ARBA" id="ARBA00022574"/>
    </source>
</evidence>
<gene>
    <name evidence="9" type="ORF">EW146_g9759</name>
</gene>
<dbReference type="GO" id="GO:0000049">
    <property type="term" value="F:tRNA binding"/>
    <property type="evidence" value="ECO:0007669"/>
    <property type="project" value="TreeGrafter"/>
</dbReference>
<keyword evidence="7" id="KW-0648">Protein biosynthesis</keyword>
<comment type="similarity">
    <text evidence="1">Belongs to the WD repeat EIF2A family.</text>
</comment>
<evidence type="ECO:0000256" key="7">
    <source>
        <dbReference type="ARBA" id="ARBA00022917"/>
    </source>
</evidence>
<evidence type="ECO:0000256" key="3">
    <source>
        <dbReference type="ARBA" id="ARBA00022540"/>
    </source>
</evidence>
<organism evidence="9 10">
    <name type="scientific">Bondarzewia mesenterica</name>
    <dbReference type="NCBI Taxonomy" id="1095465"/>
    <lineage>
        <taxon>Eukaryota</taxon>
        <taxon>Fungi</taxon>
        <taxon>Dikarya</taxon>
        <taxon>Basidiomycota</taxon>
        <taxon>Agaricomycotina</taxon>
        <taxon>Agaricomycetes</taxon>
        <taxon>Russulales</taxon>
        <taxon>Bondarzewiaceae</taxon>
        <taxon>Bondarzewia</taxon>
    </lineage>
</organism>
<comment type="caution">
    <text evidence="9">The sequence shown here is derived from an EMBL/GenBank/DDBJ whole genome shotgun (WGS) entry which is preliminary data.</text>
</comment>
<feature type="domain" description="Translation initiation factor beta propellor-like" evidence="8">
    <location>
        <begin position="208"/>
        <end position="400"/>
    </location>
</feature>
<protein>
    <recommendedName>
        <fullName evidence="2">Eukaryotic translation initiation factor 2A</fullName>
    </recommendedName>
</protein>
<keyword evidence="4" id="KW-0853">WD repeat</keyword>
<dbReference type="PANTHER" id="PTHR13227">
    <property type="entry name" value="EUKARYOTIC TRANSLATION INITIATION FACTOR 2A"/>
    <property type="match status" value="1"/>
</dbReference>
<keyword evidence="5" id="KW-0677">Repeat</keyword>
<keyword evidence="6" id="KW-0810">Translation regulation</keyword>
<dbReference type="GO" id="GO:0003743">
    <property type="term" value="F:translation initiation factor activity"/>
    <property type="evidence" value="ECO:0007669"/>
    <property type="project" value="UniProtKB-KW"/>
</dbReference>
<dbReference type="OrthoDB" id="2194683at2759"/>
<dbReference type="InterPro" id="IPR015943">
    <property type="entry name" value="WD40/YVTN_repeat-like_dom_sf"/>
</dbReference>
<dbReference type="InterPro" id="IPR013979">
    <property type="entry name" value="TIF_beta_prop-like"/>
</dbReference>
<dbReference type="Proteomes" id="UP000310158">
    <property type="component" value="Unassembled WGS sequence"/>
</dbReference>
<evidence type="ECO:0000256" key="1">
    <source>
        <dbReference type="ARBA" id="ARBA00009573"/>
    </source>
</evidence>
<sequence length="403" mass="45217">MTQLSIRAQKSMGLVGGNLDYEPVDGFEAPDVPARTFQYSQDGRFFAYALPTGVRIYRAEGAILLQELSIPNVIDINFSPRGTYLSTWERLVKLEDGVQHKNLRIFSTSTGEELISFTQKSQEGWDIQYNIIESHAIRLVGQEIQVFRPSEWEKGVVDKLKVEGASSVTLSPGLHPSIAVFIPEKKGQPASVKIYSLLNLTAPPTCQKTFFKAEKSQMKWNTLGTQVLVLTHTDVDNTNKSYYGQTGLYLLSAAGDFDCRVTLDKEGPIHDFAWSPNSKEFGVVYGYMPAKAMLFDQRVRTLHDFGSSFYNFISFNPHSRLIALAGFGNLAGKVDIFDRRSLTKLSTIDASNTSHCEWSPDGKFLLTATLSPRLRVDNGIKIWYILGQLVHVQTCDELYQTSW</sequence>
<accession>A0A4S4L3S4</accession>
<dbReference type="GO" id="GO:0003729">
    <property type="term" value="F:mRNA binding"/>
    <property type="evidence" value="ECO:0007669"/>
    <property type="project" value="TreeGrafter"/>
</dbReference>
<evidence type="ECO:0000313" key="9">
    <source>
        <dbReference type="EMBL" id="THH05974.1"/>
    </source>
</evidence>
<evidence type="ECO:0000256" key="6">
    <source>
        <dbReference type="ARBA" id="ARBA00022845"/>
    </source>
</evidence>
<dbReference type="InterPro" id="IPR011387">
    <property type="entry name" value="TIF2A"/>
</dbReference>
<dbReference type="AlphaFoldDB" id="A0A4S4L3S4"/>
<name>A0A4S4L3S4_9AGAM</name>
<evidence type="ECO:0000256" key="2">
    <source>
        <dbReference type="ARBA" id="ARBA00013819"/>
    </source>
</evidence>
<evidence type="ECO:0000256" key="5">
    <source>
        <dbReference type="ARBA" id="ARBA00022737"/>
    </source>
</evidence>
<evidence type="ECO:0000259" key="8">
    <source>
        <dbReference type="Pfam" id="PF08662"/>
    </source>
</evidence>
<feature type="non-terminal residue" evidence="9">
    <location>
        <position position="403"/>
    </location>
</feature>
<dbReference type="Pfam" id="PF08662">
    <property type="entry name" value="eIF2A"/>
    <property type="match status" value="1"/>
</dbReference>
<dbReference type="EMBL" id="SGPL01000936">
    <property type="protein sequence ID" value="THH05974.1"/>
    <property type="molecule type" value="Genomic_DNA"/>
</dbReference>
<dbReference type="GO" id="GO:0043022">
    <property type="term" value="F:ribosome binding"/>
    <property type="evidence" value="ECO:0007669"/>
    <property type="project" value="TreeGrafter"/>
</dbReference>
<dbReference type="SUPFAM" id="SSF82171">
    <property type="entry name" value="DPP6 N-terminal domain-like"/>
    <property type="match status" value="1"/>
</dbReference>
<dbReference type="PANTHER" id="PTHR13227:SF0">
    <property type="entry name" value="EUKARYOTIC TRANSLATION INITIATION FACTOR 2A"/>
    <property type="match status" value="1"/>
</dbReference>